<evidence type="ECO:0000313" key="16">
    <source>
        <dbReference type="EMBL" id="MCI0753772.1"/>
    </source>
</evidence>
<comment type="function">
    <text evidence="10 13">F(1)F(0) ATP synthase produces ATP from ADP in the presence of a proton or sodium gradient. F-type ATPases consist of two structural domains, F(1) containing the extramembraneous catalytic core and F(0) containing the membrane proton channel, linked together by a central stalk and a peripheral stalk. During catalysis, ATP synthesis in the catalytic domain of F(1) is coupled via a rotary mechanism of the central stalk subunits to proton translocation.</text>
</comment>
<dbReference type="PANTHER" id="PTHR33445">
    <property type="entry name" value="ATP SYNTHASE SUBUNIT B', CHLOROPLASTIC"/>
    <property type="match status" value="1"/>
</dbReference>
<comment type="function">
    <text evidence="11">Component of the F(0) channel, it forms part of the peripheral stalk, linking F(1) to F(0). The b'-subunit is a diverged and duplicated form of b found in plants and photosynthetic bacteria.</text>
</comment>
<feature type="coiled-coil region" evidence="15">
    <location>
        <begin position="42"/>
        <end position="94"/>
    </location>
</feature>
<dbReference type="HAMAP" id="MF_01398">
    <property type="entry name" value="ATP_synth_b_bprime"/>
    <property type="match status" value="1"/>
</dbReference>
<evidence type="ECO:0000256" key="3">
    <source>
        <dbReference type="ARBA" id="ARBA00022547"/>
    </source>
</evidence>
<reference evidence="16 17" key="1">
    <citation type="submission" date="2022-03" db="EMBL/GenBank/DDBJ databases">
        <title>Complete genome analysis of Roseomonas KG 17.1 : a prolific producer of plant growth promoters.</title>
        <authorList>
            <person name="Saadouli I."/>
            <person name="Najjari A."/>
            <person name="Mosbah A."/>
            <person name="Ouzari H.I."/>
        </authorList>
    </citation>
    <scope>NUCLEOTIDE SEQUENCE [LARGE SCALE GENOMIC DNA]</scope>
    <source>
        <strain evidence="16 17">KG17-1</strain>
    </source>
</reference>
<evidence type="ECO:0000256" key="13">
    <source>
        <dbReference type="HAMAP-Rule" id="MF_01398"/>
    </source>
</evidence>
<organism evidence="16 17">
    <name type="scientific">Teichococcus vastitatis</name>
    <dbReference type="NCBI Taxonomy" id="2307076"/>
    <lineage>
        <taxon>Bacteria</taxon>
        <taxon>Pseudomonadati</taxon>
        <taxon>Pseudomonadota</taxon>
        <taxon>Alphaproteobacteria</taxon>
        <taxon>Acetobacterales</taxon>
        <taxon>Roseomonadaceae</taxon>
        <taxon>Roseomonas</taxon>
    </lineage>
</organism>
<keyword evidence="8 13" id="KW-0472">Membrane</keyword>
<evidence type="ECO:0000256" key="14">
    <source>
        <dbReference type="RuleBase" id="RU003848"/>
    </source>
</evidence>
<accession>A0ABS9W3A3</accession>
<evidence type="ECO:0000256" key="9">
    <source>
        <dbReference type="ARBA" id="ARBA00023310"/>
    </source>
</evidence>
<evidence type="ECO:0000256" key="12">
    <source>
        <dbReference type="ARBA" id="ARBA00037847"/>
    </source>
</evidence>
<evidence type="ECO:0000313" key="17">
    <source>
        <dbReference type="Proteomes" id="UP001201985"/>
    </source>
</evidence>
<dbReference type="InterPro" id="IPR002146">
    <property type="entry name" value="ATP_synth_b/b'su_bac/chlpt"/>
</dbReference>
<dbReference type="PANTHER" id="PTHR33445:SF1">
    <property type="entry name" value="ATP SYNTHASE SUBUNIT B"/>
    <property type="match status" value="1"/>
</dbReference>
<dbReference type="Proteomes" id="UP001201985">
    <property type="component" value="Unassembled WGS sequence"/>
</dbReference>
<comment type="subcellular location">
    <subcellularLocation>
        <location evidence="13">Cell membrane</location>
        <topology evidence="13">Single-pass membrane protein</topology>
    </subcellularLocation>
    <subcellularLocation>
        <location evidence="12">Endomembrane system</location>
        <topology evidence="12">Single-pass membrane protein</topology>
    </subcellularLocation>
</comment>
<evidence type="ECO:0000256" key="8">
    <source>
        <dbReference type="ARBA" id="ARBA00023136"/>
    </source>
</evidence>
<keyword evidence="13" id="KW-1003">Cell membrane</keyword>
<keyword evidence="4 13" id="KW-0812">Transmembrane</keyword>
<dbReference type="RefSeq" id="WP_120008027.1">
    <property type="nucleotide sequence ID" value="NZ_JALBUU010000004.1"/>
</dbReference>
<comment type="caution">
    <text evidence="16">The sequence shown here is derived from an EMBL/GenBank/DDBJ whole genome shotgun (WGS) entry which is preliminary data.</text>
</comment>
<evidence type="ECO:0000256" key="2">
    <source>
        <dbReference type="ARBA" id="ARBA00022448"/>
    </source>
</evidence>
<dbReference type="Pfam" id="PF00430">
    <property type="entry name" value="ATP-synt_B"/>
    <property type="match status" value="1"/>
</dbReference>
<keyword evidence="9 13" id="KW-0066">ATP synthesis</keyword>
<comment type="subunit">
    <text evidence="13">F-type ATPases have 2 components, F(1) - the catalytic core - and F(0) - the membrane proton channel. F(1) has five subunits: alpha(3), beta(3), gamma(1), delta(1), epsilon(1). F(0) has three main subunits: a(1), b(2) and c(10-14). The alpha and beta chains form an alternating ring which encloses part of the gamma chain. F(1) is attached to F(0) by a central stalk formed by the gamma and epsilon chains, while a peripheral stalk is formed by the delta and b chains.</text>
</comment>
<keyword evidence="17" id="KW-1185">Reference proteome</keyword>
<sequence>MHHYEHFWLNPVFWVAVSFVIFVLLLGRTLWNKATEALDARAAKIRADLDEAARLRAEAEAMRRQAEADRKAALSEAETLIARAKTEAERLAAATAAEAEAAAHRRERMAMDRIHAAEASALAEVRQAAATVATAAAREVIAQNLDADADARLIDAAVADLPKALRAA</sequence>
<evidence type="ECO:0000256" key="1">
    <source>
        <dbReference type="ARBA" id="ARBA00005513"/>
    </source>
</evidence>
<name>A0ABS9W3A3_9PROT</name>
<dbReference type="InterPro" id="IPR050059">
    <property type="entry name" value="ATP_synthase_B_chain"/>
</dbReference>
<evidence type="ECO:0000256" key="4">
    <source>
        <dbReference type="ARBA" id="ARBA00022692"/>
    </source>
</evidence>
<keyword evidence="3 13" id="KW-0138">CF(0)</keyword>
<keyword evidence="7 13" id="KW-0406">Ion transport</keyword>
<evidence type="ECO:0000256" key="5">
    <source>
        <dbReference type="ARBA" id="ARBA00022781"/>
    </source>
</evidence>
<comment type="similarity">
    <text evidence="1 13 14">Belongs to the ATPase B chain family.</text>
</comment>
<dbReference type="CDD" id="cd06503">
    <property type="entry name" value="ATP-synt_Fo_b"/>
    <property type="match status" value="1"/>
</dbReference>
<protein>
    <recommendedName>
        <fullName evidence="13">ATP synthase subunit b</fullName>
    </recommendedName>
    <alternativeName>
        <fullName evidence="13">ATP synthase F(0) sector subunit b</fullName>
    </alternativeName>
    <alternativeName>
        <fullName evidence="13">ATPase subunit I</fullName>
    </alternativeName>
    <alternativeName>
        <fullName evidence="13">F-type ATPase subunit b</fullName>
        <shortName evidence="13">F-ATPase subunit b</shortName>
    </alternativeName>
</protein>
<gene>
    <name evidence="13" type="primary">atpF</name>
    <name evidence="16" type="ORF">MON41_08360</name>
</gene>
<evidence type="ECO:0000256" key="10">
    <source>
        <dbReference type="ARBA" id="ARBA00025198"/>
    </source>
</evidence>
<evidence type="ECO:0000256" key="15">
    <source>
        <dbReference type="SAM" id="Coils"/>
    </source>
</evidence>
<keyword evidence="6 13" id="KW-1133">Transmembrane helix</keyword>
<keyword evidence="15" id="KW-0175">Coiled coil</keyword>
<dbReference type="EMBL" id="JALBUU010000004">
    <property type="protein sequence ID" value="MCI0753772.1"/>
    <property type="molecule type" value="Genomic_DNA"/>
</dbReference>
<evidence type="ECO:0000256" key="7">
    <source>
        <dbReference type="ARBA" id="ARBA00023065"/>
    </source>
</evidence>
<feature type="transmembrane region" description="Helical" evidence="13">
    <location>
        <begin position="12"/>
        <end position="31"/>
    </location>
</feature>
<evidence type="ECO:0000256" key="6">
    <source>
        <dbReference type="ARBA" id="ARBA00022989"/>
    </source>
</evidence>
<evidence type="ECO:0000256" key="11">
    <source>
        <dbReference type="ARBA" id="ARBA00025614"/>
    </source>
</evidence>
<keyword evidence="5 13" id="KW-0375">Hydrogen ion transport</keyword>
<keyword evidence="2 13" id="KW-0813">Transport</keyword>
<proteinExistence type="inferred from homology"/>